<dbReference type="InterPro" id="IPR011990">
    <property type="entry name" value="TPR-like_helical_dom_sf"/>
</dbReference>
<name>A0ABP4BFR1_9ACTN</name>
<evidence type="ECO:0008006" key="3">
    <source>
        <dbReference type="Google" id="ProtNLM"/>
    </source>
</evidence>
<dbReference type="SUPFAM" id="SSF52540">
    <property type="entry name" value="P-loop containing nucleoside triphosphate hydrolases"/>
    <property type="match status" value="1"/>
</dbReference>
<dbReference type="RefSeq" id="WP_344240862.1">
    <property type="nucleotide sequence ID" value="NZ_BAAAHH010000010.1"/>
</dbReference>
<organism evidence="1 2">
    <name type="scientific">Actinocorallia libanotica</name>
    <dbReference type="NCBI Taxonomy" id="46162"/>
    <lineage>
        <taxon>Bacteria</taxon>
        <taxon>Bacillati</taxon>
        <taxon>Actinomycetota</taxon>
        <taxon>Actinomycetes</taxon>
        <taxon>Streptosporangiales</taxon>
        <taxon>Thermomonosporaceae</taxon>
        <taxon>Actinocorallia</taxon>
    </lineage>
</organism>
<keyword evidence="2" id="KW-1185">Reference proteome</keyword>
<gene>
    <name evidence="1" type="ORF">GCM10009550_28950</name>
</gene>
<accession>A0ABP4BFR1</accession>
<dbReference type="PANTHER" id="PTHR47691">
    <property type="entry name" value="REGULATOR-RELATED"/>
    <property type="match status" value="1"/>
</dbReference>
<dbReference type="SUPFAM" id="SSF48452">
    <property type="entry name" value="TPR-like"/>
    <property type="match status" value="1"/>
</dbReference>
<dbReference type="Gene3D" id="3.40.50.300">
    <property type="entry name" value="P-loop containing nucleotide triphosphate hydrolases"/>
    <property type="match status" value="1"/>
</dbReference>
<evidence type="ECO:0000313" key="2">
    <source>
        <dbReference type="Proteomes" id="UP001500665"/>
    </source>
</evidence>
<evidence type="ECO:0000313" key="1">
    <source>
        <dbReference type="EMBL" id="GAA0950449.1"/>
    </source>
</evidence>
<proteinExistence type="predicted"/>
<dbReference type="EMBL" id="BAAAHH010000010">
    <property type="protein sequence ID" value="GAA0950449.1"/>
    <property type="molecule type" value="Genomic_DNA"/>
</dbReference>
<dbReference type="Gene3D" id="1.25.40.10">
    <property type="entry name" value="Tetratricopeptide repeat domain"/>
    <property type="match status" value="1"/>
</dbReference>
<dbReference type="InterPro" id="IPR027417">
    <property type="entry name" value="P-loop_NTPase"/>
</dbReference>
<sequence length="709" mass="76958">MTHTAERNSGNLPAEISSFVGRHGELDRLAALLHRSRLVTVTGTGGVGKTRTALRAAERAGARFPDGVWLADLSGLQDPDLLPHTVARVLGVSDQGTRRQPEVLADFLAERSLLLVLDTCEHLLDACAELVGTLLAAAPGLRVLTTGRRPLGMPGEQVLVIEPLPVPPEAEYAHDGAVLRQEADALLEHASVALFVDRARAVDPAFSFTGATPAAVARLCRRLDGIPLAIELAAVWLRTLTAEELADRLARRFSLLTGGDRGLARHETLHAAIGWSHELLSPPERLLWARLSVFPRCFDTESAVRVCADELLPASWIPGLLESLVETSILLRVEHGGPFGEGARHRLPTPVREYGAGWLAELGEVEHVQRLHRDRFLELVRRYDAEWYGPMEVLWCERMQQELPGIRAALEFCLERPAEHAAGLEIFGDLFLFWLPCGHIREGRLYGERLLAADPAPGPALTRALWVAARLATAQGDVEAGMRYHDECLRHARRQADPSAMAMADYVAASAAMIRGDFAASVRLLESAAARYEGNAEYGDLITTYFLHALVLVLGGDIEAAVAMSERCRSAALRHLDGWGLSSADYVRALAEVRRGATGSAVEYARAALRFKARLNDSLGCALAVDVLALAAALGGEAGRGARLLGLGQKIWRTFGTPSIGSADLRRIRDLCEELARGTLGGHAYEREFAEGRALDLERGFAYAMGEGL</sequence>
<dbReference type="PANTHER" id="PTHR47691:SF3">
    <property type="entry name" value="HTH-TYPE TRANSCRIPTIONAL REGULATOR RV0890C-RELATED"/>
    <property type="match status" value="1"/>
</dbReference>
<dbReference type="PRINTS" id="PR00364">
    <property type="entry name" value="DISEASERSIST"/>
</dbReference>
<dbReference type="Proteomes" id="UP001500665">
    <property type="component" value="Unassembled WGS sequence"/>
</dbReference>
<protein>
    <recommendedName>
        <fullName evidence="3">ATPase</fullName>
    </recommendedName>
</protein>
<reference evidence="2" key="1">
    <citation type="journal article" date="2019" name="Int. J. Syst. Evol. Microbiol.">
        <title>The Global Catalogue of Microorganisms (GCM) 10K type strain sequencing project: providing services to taxonomists for standard genome sequencing and annotation.</title>
        <authorList>
            <consortium name="The Broad Institute Genomics Platform"/>
            <consortium name="The Broad Institute Genome Sequencing Center for Infectious Disease"/>
            <person name="Wu L."/>
            <person name="Ma J."/>
        </authorList>
    </citation>
    <scope>NUCLEOTIDE SEQUENCE [LARGE SCALE GENOMIC DNA]</scope>
    <source>
        <strain evidence="2">JCM 10696</strain>
    </source>
</reference>
<comment type="caution">
    <text evidence="1">The sequence shown here is derived from an EMBL/GenBank/DDBJ whole genome shotgun (WGS) entry which is preliminary data.</text>
</comment>